<dbReference type="Pfam" id="PF07992">
    <property type="entry name" value="Pyr_redox_2"/>
    <property type="match status" value="1"/>
</dbReference>
<dbReference type="SUPFAM" id="SSF51905">
    <property type="entry name" value="FAD/NAD(P)-binding domain"/>
    <property type="match status" value="1"/>
</dbReference>
<comment type="similarity">
    <text evidence="1">Belongs to the GcvT family.</text>
</comment>
<evidence type="ECO:0000259" key="4">
    <source>
        <dbReference type="Pfam" id="PF07992"/>
    </source>
</evidence>
<dbReference type="NCBIfam" id="TIGR01372">
    <property type="entry name" value="soxA"/>
    <property type="match status" value="1"/>
</dbReference>
<dbReference type="InterPro" id="IPR028896">
    <property type="entry name" value="GcvT/YgfZ/DmdA"/>
</dbReference>
<evidence type="ECO:0000256" key="1">
    <source>
        <dbReference type="ARBA" id="ARBA00008609"/>
    </source>
</evidence>
<accession>A0A212R904</accession>
<reference evidence="7 8" key="1">
    <citation type="submission" date="2017-06" db="EMBL/GenBank/DDBJ databases">
        <authorList>
            <person name="Kim H.J."/>
            <person name="Triplett B.A."/>
        </authorList>
    </citation>
    <scope>NUCLEOTIDE SEQUENCE [LARGE SCALE GENOMIC DNA]</scope>
    <source>
        <strain evidence="7 8">B29T1</strain>
    </source>
</reference>
<dbReference type="InterPro" id="IPR006222">
    <property type="entry name" value="GCVT_N"/>
</dbReference>
<dbReference type="PANTHER" id="PTHR43757:SF2">
    <property type="entry name" value="AMINOMETHYLTRANSFERASE, MITOCHONDRIAL"/>
    <property type="match status" value="1"/>
</dbReference>
<dbReference type="InterPro" id="IPR041117">
    <property type="entry name" value="SoxA_A3"/>
</dbReference>
<keyword evidence="2" id="KW-0560">Oxidoreductase</keyword>
<dbReference type="InterPro" id="IPR029043">
    <property type="entry name" value="GcvT/YgfZ_C"/>
</dbReference>
<dbReference type="GO" id="GO:0046653">
    <property type="term" value="P:tetrahydrofolate metabolic process"/>
    <property type="evidence" value="ECO:0007669"/>
    <property type="project" value="InterPro"/>
</dbReference>
<evidence type="ECO:0000313" key="7">
    <source>
        <dbReference type="EMBL" id="SNB68637.1"/>
    </source>
</evidence>
<dbReference type="InterPro" id="IPR027266">
    <property type="entry name" value="TrmE/GcvT-like"/>
</dbReference>
<dbReference type="PRINTS" id="PR00469">
    <property type="entry name" value="PNDRDTASEII"/>
</dbReference>
<dbReference type="InterPro" id="IPR023753">
    <property type="entry name" value="FAD/NAD-binding_dom"/>
</dbReference>
<dbReference type="PRINTS" id="PR00368">
    <property type="entry name" value="FADPNR"/>
</dbReference>
<dbReference type="Pfam" id="PF08669">
    <property type="entry name" value="GCV_T_C"/>
    <property type="match status" value="1"/>
</dbReference>
<evidence type="ECO:0000313" key="8">
    <source>
        <dbReference type="Proteomes" id="UP000197065"/>
    </source>
</evidence>
<feature type="domain" description="FAD/NAD(P)-binding" evidence="4">
    <location>
        <begin position="171"/>
        <end position="439"/>
    </location>
</feature>
<dbReference type="Pfam" id="PF13510">
    <property type="entry name" value="Fer2_4"/>
    <property type="match status" value="1"/>
</dbReference>
<dbReference type="InterPro" id="IPR042204">
    <property type="entry name" value="2Fe-2S-bd_N"/>
</dbReference>
<dbReference type="SUPFAM" id="SSF103025">
    <property type="entry name" value="Folate-binding domain"/>
    <property type="match status" value="1"/>
</dbReference>
<dbReference type="Proteomes" id="UP000197065">
    <property type="component" value="Unassembled WGS sequence"/>
</dbReference>
<evidence type="ECO:0000256" key="2">
    <source>
        <dbReference type="ARBA" id="ARBA00023002"/>
    </source>
</evidence>
<dbReference type="InterPro" id="IPR006277">
    <property type="entry name" value="Sarcosine_oxidase_asu"/>
</dbReference>
<evidence type="ECO:0000259" key="3">
    <source>
        <dbReference type="Pfam" id="PF01571"/>
    </source>
</evidence>
<dbReference type="Pfam" id="PF17806">
    <property type="entry name" value="SO_alpha_A3"/>
    <property type="match status" value="1"/>
</dbReference>
<dbReference type="GO" id="GO:0008115">
    <property type="term" value="F:sarcosine oxidase activity"/>
    <property type="evidence" value="ECO:0007669"/>
    <property type="project" value="InterPro"/>
</dbReference>
<dbReference type="InterPro" id="IPR013977">
    <property type="entry name" value="GcvT_C"/>
</dbReference>
<dbReference type="OrthoDB" id="5287468at2"/>
<dbReference type="AlphaFoldDB" id="A0A212R904"/>
<evidence type="ECO:0000259" key="5">
    <source>
        <dbReference type="Pfam" id="PF08669"/>
    </source>
</evidence>
<dbReference type="SUPFAM" id="SSF101790">
    <property type="entry name" value="Aminomethyltransferase beta-barrel domain"/>
    <property type="match status" value="1"/>
</dbReference>
<dbReference type="RefSeq" id="WP_088561511.1">
    <property type="nucleotide sequence ID" value="NZ_FYEH01000006.1"/>
</dbReference>
<feature type="domain" description="SoxA A3" evidence="6">
    <location>
        <begin position="524"/>
        <end position="608"/>
    </location>
</feature>
<gene>
    <name evidence="7" type="ORF">SAMN07250955_106221</name>
</gene>
<keyword evidence="8" id="KW-1185">Reference proteome</keyword>
<dbReference type="PIRSF" id="PIRSF037980">
    <property type="entry name" value="SoxA"/>
    <property type="match status" value="1"/>
</dbReference>
<sequence length="1016" mass="108812">MKQPFRTAQGGRIDRSRPVFFTFNGRQYAGHAGDTLASALLANGVHLVGRSFKYHRPRGILSAGCEEPSALVQLEKGGLTEPNMRAPVVELYDDLAATSQNAWPSVEHDIGAVNGLLSKLFVAGFYYKTFMSPKSFWMKVYEPFIRRAAGLGKAPTEGDLDIYDKMHAHCDVLVVGGGPAGLAAARAAAASGARVILIDEQNELGGALLSADELIDGNPALDWVAGIQAELLANPEVRILTRTTVTGYYDHNYLIAAQRRTDHLPRRAAGKTARQRLWKIRAARVVLATGAHERPLVFADNDRPGVMLAAAARTYANRYGALVGKKVVVFTNNDSAYEAAFDLKIAGAAIPAIVDLRPEAGQGLLERARNLGIPVIAQGAIVGVKGTKRVAGALVMRLAEAGEAFADTQPAELECDAIAMSGGWSPAVHLFSQSQGKLRFDDAKACFVPDVAAQHQASVGACNGSFELGACLAEGLDAGAAAAEAAGFPATAKLVAPVAQSRAFGTIKQTWVVPSLRPVGHGKAKHFIDFQNDVTAADVALAHREGYKHVEHLKRYTTMGMATDQGKTSNVNALGYLSTMLGTSIPEIGTTTFRAPYTPVTFGTLAGRDVGHLADPERHTPIHAWHVARGALFEDVGQWKRAWYYPRPGETMEAAVSRECRAVRESVGVLDASTLGKIDVQGQDAVTFLNLLYTSAFSKLEIGKARYALLCKEDGMVMDDGIVARVGPSRFYLTTTTGGAAKVLDWMEDYLQTEWPHLKVYLTSITEQWTVAQVAGPKARAVLEKLTDTKLDKESFPFMAVKDATVAGLKARIFRVSFTGELSFEVAVPAHQGKQLWEAIFAAGDEFGITPFGTEAMHVLRAEKGFIIVGQETDATVTPQDLGMGGMVSRLKPDFVGKRAYTRADTARVDRKQLVGLLTDEPQTVLPEGAQLVEVSDDPALTKGGTSPLPAPVPMIGHVTSSYWSPTLGRSIALALVKGGSARHGQVIMAPLTTGAVRCTITGPVFYDAEGKRANG</sequence>
<feature type="domain" description="GCVT N-terminal" evidence="3">
    <location>
        <begin position="622"/>
        <end position="889"/>
    </location>
</feature>
<dbReference type="EMBL" id="FYEH01000006">
    <property type="protein sequence ID" value="SNB68637.1"/>
    <property type="molecule type" value="Genomic_DNA"/>
</dbReference>
<dbReference type="PANTHER" id="PTHR43757">
    <property type="entry name" value="AMINOMETHYLTRANSFERASE"/>
    <property type="match status" value="1"/>
</dbReference>
<organism evidence="7 8">
    <name type="scientific">Arboricoccus pini</name>
    <dbReference type="NCBI Taxonomy" id="1963835"/>
    <lineage>
        <taxon>Bacteria</taxon>
        <taxon>Pseudomonadati</taxon>
        <taxon>Pseudomonadota</taxon>
        <taxon>Alphaproteobacteria</taxon>
        <taxon>Geminicoccales</taxon>
        <taxon>Geminicoccaceae</taxon>
        <taxon>Arboricoccus</taxon>
    </lineage>
</organism>
<feature type="domain" description="Aminomethyltransferase C-terminal" evidence="5">
    <location>
        <begin position="912"/>
        <end position="1008"/>
    </location>
</feature>
<evidence type="ECO:0000259" key="6">
    <source>
        <dbReference type="Pfam" id="PF17806"/>
    </source>
</evidence>
<name>A0A212R904_9PROT</name>
<protein>
    <submittedName>
        <fullName evidence="7">Sarcosine oxidase subunit alpha</fullName>
    </submittedName>
</protein>
<dbReference type="Pfam" id="PF01571">
    <property type="entry name" value="GCV_T"/>
    <property type="match status" value="1"/>
</dbReference>
<dbReference type="InterPro" id="IPR036188">
    <property type="entry name" value="FAD/NAD-bd_sf"/>
</dbReference>
<dbReference type="Gene3D" id="3.10.20.440">
    <property type="entry name" value="2Fe-2S iron-sulphur cluster binding domain, sarcosine oxidase, alpha subunit, N-terminal domain"/>
    <property type="match status" value="1"/>
</dbReference>
<proteinExistence type="inferred from homology"/>
<dbReference type="Gene3D" id="3.50.50.60">
    <property type="entry name" value="FAD/NAD(P)-binding domain"/>
    <property type="match status" value="1"/>
</dbReference>
<dbReference type="Gene3D" id="3.30.1360.120">
    <property type="entry name" value="Probable tRNA modification gtpase trme, domain 1"/>
    <property type="match status" value="1"/>
</dbReference>